<dbReference type="SUPFAM" id="SSF52540">
    <property type="entry name" value="P-loop containing nucleoside triphosphate hydrolases"/>
    <property type="match status" value="1"/>
</dbReference>
<evidence type="ECO:0000256" key="7">
    <source>
        <dbReference type="ARBA" id="ARBA00022777"/>
    </source>
</evidence>
<dbReference type="HAMAP" id="MF_00165">
    <property type="entry name" value="Thymidylate_kinase"/>
    <property type="match status" value="1"/>
</dbReference>
<proteinExistence type="inferred from homology"/>
<keyword evidence="5 12" id="KW-0545">Nucleotide biosynthesis</keyword>
<dbReference type="GO" id="GO:0006235">
    <property type="term" value="P:dTTP biosynthetic process"/>
    <property type="evidence" value="ECO:0007669"/>
    <property type="project" value="UniProtKB-UniRule"/>
</dbReference>
<comment type="similarity">
    <text evidence="1 12">Belongs to the thymidylate kinase family.</text>
</comment>
<comment type="function">
    <text evidence="11 12">Phosphorylation of dTMP to form dTDP in both de novo and salvage pathways of dTTP synthesis.</text>
</comment>
<evidence type="ECO:0000256" key="6">
    <source>
        <dbReference type="ARBA" id="ARBA00022741"/>
    </source>
</evidence>
<dbReference type="InterPro" id="IPR018095">
    <property type="entry name" value="Thymidylate_kin_CS"/>
</dbReference>
<evidence type="ECO:0000256" key="8">
    <source>
        <dbReference type="ARBA" id="ARBA00022840"/>
    </source>
</evidence>
<dbReference type="InterPro" id="IPR018094">
    <property type="entry name" value="Thymidylate_kinase"/>
</dbReference>
<comment type="caution">
    <text evidence="14">The sequence shown here is derived from an EMBL/GenBank/DDBJ whole genome shotgun (WGS) entry which is preliminary data.</text>
</comment>
<evidence type="ECO:0000256" key="3">
    <source>
        <dbReference type="ARBA" id="ARBA00017144"/>
    </source>
</evidence>
<keyword evidence="15" id="KW-1185">Reference proteome</keyword>
<evidence type="ECO:0000313" key="14">
    <source>
        <dbReference type="EMBL" id="MBB4265820.1"/>
    </source>
</evidence>
<keyword evidence="7 12" id="KW-0418">Kinase</keyword>
<dbReference type="InterPro" id="IPR039430">
    <property type="entry name" value="Thymidylate_kin-like_dom"/>
</dbReference>
<evidence type="ECO:0000256" key="10">
    <source>
        <dbReference type="ARBA" id="ARBA00048743"/>
    </source>
</evidence>
<dbReference type="RefSeq" id="WP_246422812.1">
    <property type="nucleotide sequence ID" value="NZ_JACIGK010000008.1"/>
</dbReference>
<dbReference type="FunFam" id="3.40.50.300:FF:000225">
    <property type="entry name" value="Thymidylate kinase"/>
    <property type="match status" value="1"/>
</dbReference>
<reference evidence="14 15" key="1">
    <citation type="submission" date="2020-08" db="EMBL/GenBank/DDBJ databases">
        <title>Genome sequencing of Purple Non-Sulfur Bacteria from various extreme environments.</title>
        <authorList>
            <person name="Mayer M."/>
        </authorList>
    </citation>
    <scope>NUCLEOTIDE SEQUENCE [LARGE SCALE GENOMIC DNA]</scope>
    <source>
        <strain evidence="14 15">JA131</strain>
    </source>
</reference>
<dbReference type="Proteomes" id="UP000554286">
    <property type="component" value="Unassembled WGS sequence"/>
</dbReference>
<dbReference type="GO" id="GO:0004798">
    <property type="term" value="F:dTMP kinase activity"/>
    <property type="evidence" value="ECO:0007669"/>
    <property type="project" value="UniProtKB-UniRule"/>
</dbReference>
<name>A0A7W6W976_9PROT</name>
<keyword evidence="4 12" id="KW-0808">Transferase</keyword>
<gene>
    <name evidence="12" type="primary">tmk</name>
    <name evidence="14" type="ORF">GGD89_001444</name>
</gene>
<dbReference type="NCBIfam" id="TIGR00041">
    <property type="entry name" value="DTMP_kinase"/>
    <property type="match status" value="1"/>
</dbReference>
<dbReference type="PROSITE" id="PS01331">
    <property type="entry name" value="THYMIDYLATE_KINASE"/>
    <property type="match status" value="1"/>
</dbReference>
<protein>
    <recommendedName>
        <fullName evidence="3 12">Thymidylate kinase</fullName>
        <ecNumber evidence="2 12">2.7.4.9</ecNumber>
    </recommendedName>
    <alternativeName>
        <fullName evidence="9 12">dTMP kinase</fullName>
    </alternativeName>
</protein>
<organism evidence="14 15">
    <name type="scientific">Roseospira visakhapatnamensis</name>
    <dbReference type="NCBI Taxonomy" id="390880"/>
    <lineage>
        <taxon>Bacteria</taxon>
        <taxon>Pseudomonadati</taxon>
        <taxon>Pseudomonadota</taxon>
        <taxon>Alphaproteobacteria</taxon>
        <taxon>Rhodospirillales</taxon>
        <taxon>Rhodospirillaceae</taxon>
        <taxon>Roseospira</taxon>
    </lineage>
</organism>
<accession>A0A7W6W976</accession>
<dbReference type="EMBL" id="JACIGK010000008">
    <property type="protein sequence ID" value="MBB4265820.1"/>
    <property type="molecule type" value="Genomic_DNA"/>
</dbReference>
<dbReference type="CDD" id="cd01672">
    <property type="entry name" value="TMPK"/>
    <property type="match status" value="1"/>
</dbReference>
<dbReference type="Gene3D" id="3.40.50.300">
    <property type="entry name" value="P-loop containing nucleotide triphosphate hydrolases"/>
    <property type="match status" value="1"/>
</dbReference>
<dbReference type="GO" id="GO:0006227">
    <property type="term" value="P:dUDP biosynthetic process"/>
    <property type="evidence" value="ECO:0007669"/>
    <property type="project" value="TreeGrafter"/>
</dbReference>
<dbReference type="InterPro" id="IPR027417">
    <property type="entry name" value="P-loop_NTPase"/>
</dbReference>
<evidence type="ECO:0000256" key="2">
    <source>
        <dbReference type="ARBA" id="ARBA00012980"/>
    </source>
</evidence>
<evidence type="ECO:0000256" key="1">
    <source>
        <dbReference type="ARBA" id="ARBA00009776"/>
    </source>
</evidence>
<evidence type="ECO:0000259" key="13">
    <source>
        <dbReference type="Pfam" id="PF02223"/>
    </source>
</evidence>
<dbReference type="AlphaFoldDB" id="A0A7W6W976"/>
<sequence>MRGRFITLEGGEGTGKSTQARHLAAWLRARGHTVVETREPGGSSGAEALRAVLVDAPVDGWDAVGEALLLSAARRDHLRHVIWPALRRGDWVVCDRFADSTLAYQGHGHGLAPETLEVLYELVAGPFGPDLTLVLDLDPNVGLMRARARGAVTRFEALDIAFHARVRLGFLDIAGHEPERCTVIAADGDEDTVTARTIKAVQARIEAWSADEGMLTGRVS</sequence>
<dbReference type="PANTHER" id="PTHR10344:SF4">
    <property type="entry name" value="UMP-CMP KINASE 2, MITOCHONDRIAL"/>
    <property type="match status" value="1"/>
</dbReference>
<evidence type="ECO:0000313" key="15">
    <source>
        <dbReference type="Proteomes" id="UP000554286"/>
    </source>
</evidence>
<keyword evidence="6 12" id="KW-0547">Nucleotide-binding</keyword>
<evidence type="ECO:0000256" key="4">
    <source>
        <dbReference type="ARBA" id="ARBA00022679"/>
    </source>
</evidence>
<dbReference type="Pfam" id="PF02223">
    <property type="entry name" value="Thymidylate_kin"/>
    <property type="match status" value="1"/>
</dbReference>
<dbReference type="GO" id="GO:0005829">
    <property type="term" value="C:cytosol"/>
    <property type="evidence" value="ECO:0007669"/>
    <property type="project" value="TreeGrafter"/>
</dbReference>
<dbReference type="GO" id="GO:0006233">
    <property type="term" value="P:dTDP biosynthetic process"/>
    <property type="evidence" value="ECO:0007669"/>
    <property type="project" value="InterPro"/>
</dbReference>
<evidence type="ECO:0000256" key="5">
    <source>
        <dbReference type="ARBA" id="ARBA00022727"/>
    </source>
</evidence>
<feature type="binding site" evidence="12">
    <location>
        <begin position="10"/>
        <end position="17"/>
    </location>
    <ligand>
        <name>ATP</name>
        <dbReference type="ChEBI" id="CHEBI:30616"/>
    </ligand>
</feature>
<feature type="domain" description="Thymidylate kinase-like" evidence="13">
    <location>
        <begin position="8"/>
        <end position="192"/>
    </location>
</feature>
<comment type="catalytic activity">
    <reaction evidence="10 12">
        <text>dTMP + ATP = dTDP + ADP</text>
        <dbReference type="Rhea" id="RHEA:13517"/>
        <dbReference type="ChEBI" id="CHEBI:30616"/>
        <dbReference type="ChEBI" id="CHEBI:58369"/>
        <dbReference type="ChEBI" id="CHEBI:63528"/>
        <dbReference type="ChEBI" id="CHEBI:456216"/>
        <dbReference type="EC" id="2.7.4.9"/>
    </reaction>
</comment>
<dbReference type="EC" id="2.7.4.9" evidence="2 12"/>
<evidence type="ECO:0000256" key="12">
    <source>
        <dbReference type="HAMAP-Rule" id="MF_00165"/>
    </source>
</evidence>
<dbReference type="GO" id="GO:0005524">
    <property type="term" value="F:ATP binding"/>
    <property type="evidence" value="ECO:0007669"/>
    <property type="project" value="UniProtKB-UniRule"/>
</dbReference>
<evidence type="ECO:0000256" key="11">
    <source>
        <dbReference type="ARBA" id="ARBA00057735"/>
    </source>
</evidence>
<keyword evidence="8 12" id="KW-0067">ATP-binding</keyword>
<dbReference type="PANTHER" id="PTHR10344">
    <property type="entry name" value="THYMIDYLATE KINASE"/>
    <property type="match status" value="1"/>
</dbReference>
<evidence type="ECO:0000256" key="9">
    <source>
        <dbReference type="ARBA" id="ARBA00029962"/>
    </source>
</evidence>